<dbReference type="OrthoDB" id="1700726at2759"/>
<evidence type="ECO:0000259" key="6">
    <source>
        <dbReference type="Pfam" id="PF00501"/>
    </source>
</evidence>
<evidence type="ECO:0000256" key="2">
    <source>
        <dbReference type="ARBA" id="ARBA00022598"/>
    </source>
</evidence>
<dbReference type="GO" id="GO:0016020">
    <property type="term" value="C:membrane"/>
    <property type="evidence" value="ECO:0007669"/>
    <property type="project" value="TreeGrafter"/>
</dbReference>
<reference evidence="7 8" key="1">
    <citation type="submission" date="2020-04" db="EMBL/GenBank/DDBJ databases">
        <title>Perkinsus olseni comparative genomics.</title>
        <authorList>
            <person name="Bogema D.R."/>
        </authorList>
    </citation>
    <scope>NUCLEOTIDE SEQUENCE [LARGE SCALE GENOMIC DNA]</scope>
    <source>
        <strain evidence="7">00978-12</strain>
    </source>
</reference>
<evidence type="ECO:0000256" key="3">
    <source>
        <dbReference type="ARBA" id="ARBA00022741"/>
    </source>
</evidence>
<dbReference type="GO" id="GO:0004467">
    <property type="term" value="F:long-chain fatty acid-CoA ligase activity"/>
    <property type="evidence" value="ECO:0007669"/>
    <property type="project" value="UniProtKB-EC"/>
</dbReference>
<dbReference type="PROSITE" id="PS00455">
    <property type="entry name" value="AMP_BINDING"/>
    <property type="match status" value="1"/>
</dbReference>
<dbReference type="PANTHER" id="PTHR43272:SF83">
    <property type="entry name" value="ACYL-COA SYNTHETASE LONG-CHAIN, ISOFORM J"/>
    <property type="match status" value="1"/>
</dbReference>
<keyword evidence="4" id="KW-0067">ATP-binding</keyword>
<evidence type="ECO:0000256" key="1">
    <source>
        <dbReference type="ARBA" id="ARBA00006432"/>
    </source>
</evidence>
<protein>
    <submittedName>
        <fullName evidence="7">Long-chain-fatty-acid--CoA ligase 4</fullName>
    </submittedName>
</protein>
<dbReference type="SUPFAM" id="SSF56801">
    <property type="entry name" value="Acetyl-CoA synthetase-like"/>
    <property type="match status" value="1"/>
</dbReference>
<dbReference type="Pfam" id="PF00501">
    <property type="entry name" value="AMP-binding"/>
    <property type="match status" value="1"/>
</dbReference>
<dbReference type="EMBL" id="JABANP010000201">
    <property type="protein sequence ID" value="KAF4686977.1"/>
    <property type="molecule type" value="Genomic_DNA"/>
</dbReference>
<comment type="similarity">
    <text evidence="1">Belongs to the ATP-dependent AMP-binding enzyme family.</text>
</comment>
<gene>
    <name evidence="7" type="primary">ACSL4_1</name>
    <name evidence="7" type="ORF">FOZ60_004648</name>
</gene>
<dbReference type="Proteomes" id="UP000541610">
    <property type="component" value="Unassembled WGS sequence"/>
</dbReference>
<dbReference type="GO" id="GO:0005783">
    <property type="term" value="C:endoplasmic reticulum"/>
    <property type="evidence" value="ECO:0007669"/>
    <property type="project" value="TreeGrafter"/>
</dbReference>
<evidence type="ECO:0000256" key="5">
    <source>
        <dbReference type="ARBA" id="ARBA00036813"/>
    </source>
</evidence>
<name>A0A7J6NTU4_PEROL</name>
<proteinExistence type="inferred from homology"/>
<keyword evidence="3" id="KW-0547">Nucleotide-binding</keyword>
<dbReference type="InterPro" id="IPR020845">
    <property type="entry name" value="AMP-binding_CS"/>
</dbReference>
<dbReference type="PANTHER" id="PTHR43272">
    <property type="entry name" value="LONG-CHAIN-FATTY-ACID--COA LIGASE"/>
    <property type="match status" value="1"/>
</dbReference>
<dbReference type="InterPro" id="IPR000873">
    <property type="entry name" value="AMP-dep_synth/lig_dom"/>
</dbReference>
<evidence type="ECO:0000313" key="8">
    <source>
        <dbReference type="Proteomes" id="UP000541610"/>
    </source>
</evidence>
<keyword evidence="2 7" id="KW-0436">Ligase</keyword>
<feature type="domain" description="AMP-dependent synthetase/ligase" evidence="6">
    <location>
        <begin position="116"/>
        <end position="561"/>
    </location>
</feature>
<evidence type="ECO:0000313" key="7">
    <source>
        <dbReference type="EMBL" id="KAF4686977.1"/>
    </source>
</evidence>
<dbReference type="Gene3D" id="3.40.50.12780">
    <property type="entry name" value="N-terminal domain of ligase-like"/>
    <property type="match status" value="1"/>
</dbReference>
<sequence length="739" mass="80204">MSAATAPPSTVGASIATGVLKFLDSLAWVVTGGPLKRRKPVDADMNSEVVGEENGDAIRMRTGCKDFKLECDWAPGSKTLLDLVESSVGQYPDMKALGVREYKGKEDVGQRFPVSVFGPTTWTTYKELGFNYRAFGAFLRSIGNKPQPHTKDFDHDLLGEYSIVIFEDTCDMWITAALGAWTQDMLVTTVYGTLGPDAVVQAVQEGERTTLLCNRKNVKKIVARRSEIPSLKYIIYTDLNVDPKEAQQPLAAYQEGIQVIPYAKALAAGKASCEKFGMTNATEKSVAVIMYTSGTTGKPKGVVMPHSSVLFTIGSVLPISFASLPRHCTHLAYLPLAHIYEFAVHIAVLSLGGNIGYADPRTLTDAGARPTGALEEFKPHLIMGVPKIFEVIMKGAKAKFSHLPEWKKDLASAALEYKYHAMSNGRSTPVFDLVLFNKIKAAFGGNVAVVLSGGGALSPEVQKFCLSVFSCPVIQGYGLTETGAGGCISLLEDTRGANVGPPDRGIAVMLRSCVDANGEAEILDKAGLPYLSKDTMDADGCPCLGRGEVMIRGPSVSRCYYKLTDLTAKSYLPHGWFRTGDVGEWLPDGTLRIIDRVKNLVKLKGGEYIAMENMENIYGSSEFVNALAGGVMVYGDGTMDRPVALVQVNIKNLEKWAANNKIEYKDADDLLANPAANKEVLRDMTEIHKKSNLSPLEKIVAVGLICDPWTSDNKCMTATQKISRSGICTRHSEMLEQLM</sequence>
<comment type="caution">
    <text evidence="7">The sequence shown here is derived from an EMBL/GenBank/DDBJ whole genome shotgun (WGS) entry which is preliminary data.</text>
</comment>
<accession>A0A7J6NTU4</accession>
<organism evidence="7 8">
    <name type="scientific">Perkinsus olseni</name>
    <name type="common">Perkinsus atlanticus</name>
    <dbReference type="NCBI Taxonomy" id="32597"/>
    <lineage>
        <taxon>Eukaryota</taxon>
        <taxon>Sar</taxon>
        <taxon>Alveolata</taxon>
        <taxon>Perkinsozoa</taxon>
        <taxon>Perkinsea</taxon>
        <taxon>Perkinsida</taxon>
        <taxon>Perkinsidae</taxon>
        <taxon>Perkinsus</taxon>
    </lineage>
</organism>
<dbReference type="AlphaFoldDB" id="A0A7J6NTU4"/>
<comment type="catalytic activity">
    <reaction evidence="5">
        <text>a long-chain fatty acid + ATP + CoA = a long-chain fatty acyl-CoA + AMP + diphosphate</text>
        <dbReference type="Rhea" id="RHEA:15421"/>
        <dbReference type="ChEBI" id="CHEBI:30616"/>
        <dbReference type="ChEBI" id="CHEBI:33019"/>
        <dbReference type="ChEBI" id="CHEBI:57287"/>
        <dbReference type="ChEBI" id="CHEBI:57560"/>
        <dbReference type="ChEBI" id="CHEBI:83139"/>
        <dbReference type="ChEBI" id="CHEBI:456215"/>
        <dbReference type="EC" id="6.2.1.3"/>
    </reaction>
</comment>
<evidence type="ECO:0000256" key="4">
    <source>
        <dbReference type="ARBA" id="ARBA00022840"/>
    </source>
</evidence>
<dbReference type="GO" id="GO:0005524">
    <property type="term" value="F:ATP binding"/>
    <property type="evidence" value="ECO:0007669"/>
    <property type="project" value="UniProtKB-KW"/>
</dbReference>
<dbReference type="InterPro" id="IPR042099">
    <property type="entry name" value="ANL_N_sf"/>
</dbReference>